<dbReference type="Pfam" id="PF13519">
    <property type="entry name" value="VWA_2"/>
    <property type="match status" value="1"/>
</dbReference>
<dbReference type="EMBL" id="FQXB01000005">
    <property type="protein sequence ID" value="SHH29858.1"/>
    <property type="molecule type" value="Genomic_DNA"/>
</dbReference>
<dbReference type="Proteomes" id="UP000184074">
    <property type="component" value="Unassembled WGS sequence"/>
</dbReference>
<sequence length="235" mass="25693">MALHKVNTLLGVCFVYFLVCSPKAYADASTVVILDASVSMATELDGGTRLSAAKQAVMNVLNETVQSEPSQPFGFISFYDGCWVDVMVKPRPLESVLDDIRGRVSNLQTREFGHTPIAKSLEIAGKLLEQDGGKIILVSDGQESCQEHRDLCELAEHLDQINIDFEIHLVGFALSPDQEDALRCIPQATGGTFVSVNRADDLISAVGFVATEAGSDVQDRCYDNRGGLLHWWCEK</sequence>
<gene>
    <name evidence="3" type="ORF">SAMN05444003_2699</name>
</gene>
<dbReference type="OrthoDB" id="9783818at2"/>
<dbReference type="AlphaFoldDB" id="A0A1M5RUZ4"/>
<reference evidence="3 4" key="1">
    <citation type="submission" date="2016-11" db="EMBL/GenBank/DDBJ databases">
        <authorList>
            <person name="Jaros S."/>
            <person name="Januszkiewicz K."/>
            <person name="Wedrychowicz H."/>
        </authorList>
    </citation>
    <scope>NUCLEOTIDE SEQUENCE [LARGE SCALE GENOMIC DNA]</scope>
    <source>
        <strain evidence="3 4">DSM 28715</strain>
    </source>
</reference>
<evidence type="ECO:0000313" key="4">
    <source>
        <dbReference type="Proteomes" id="UP000184074"/>
    </source>
</evidence>
<dbReference type="PROSITE" id="PS50234">
    <property type="entry name" value="VWFA"/>
    <property type="match status" value="1"/>
</dbReference>
<accession>A0A1M5RUZ4</accession>
<organism evidence="3 4">
    <name type="scientific">Cognatiyoonia sediminum</name>
    <dbReference type="NCBI Taxonomy" id="1508389"/>
    <lineage>
        <taxon>Bacteria</taxon>
        <taxon>Pseudomonadati</taxon>
        <taxon>Pseudomonadota</taxon>
        <taxon>Alphaproteobacteria</taxon>
        <taxon>Rhodobacterales</taxon>
        <taxon>Paracoccaceae</taxon>
        <taxon>Cognatiyoonia</taxon>
    </lineage>
</organism>
<evidence type="ECO:0000259" key="2">
    <source>
        <dbReference type="PROSITE" id="PS50234"/>
    </source>
</evidence>
<protein>
    <submittedName>
        <fullName evidence="3">von Willebrand factor type A domain-containing protein</fullName>
    </submittedName>
</protein>
<dbReference type="RefSeq" id="WP_072901944.1">
    <property type="nucleotide sequence ID" value="NZ_FQXB01000005.1"/>
</dbReference>
<proteinExistence type="predicted"/>
<keyword evidence="4" id="KW-1185">Reference proteome</keyword>
<name>A0A1M5RUZ4_9RHOB</name>
<feature type="signal peptide" evidence="1">
    <location>
        <begin position="1"/>
        <end position="26"/>
    </location>
</feature>
<dbReference type="InterPro" id="IPR036465">
    <property type="entry name" value="vWFA_dom_sf"/>
</dbReference>
<keyword evidence="1" id="KW-0732">Signal</keyword>
<dbReference type="SUPFAM" id="SSF53300">
    <property type="entry name" value="vWA-like"/>
    <property type="match status" value="1"/>
</dbReference>
<evidence type="ECO:0000313" key="3">
    <source>
        <dbReference type="EMBL" id="SHH29858.1"/>
    </source>
</evidence>
<dbReference type="SMART" id="SM00327">
    <property type="entry name" value="VWA"/>
    <property type="match status" value="1"/>
</dbReference>
<feature type="domain" description="VWFA" evidence="2">
    <location>
        <begin position="29"/>
        <end position="209"/>
    </location>
</feature>
<dbReference type="STRING" id="1508389.SAMN05444003_2699"/>
<dbReference type="InterPro" id="IPR002035">
    <property type="entry name" value="VWF_A"/>
</dbReference>
<evidence type="ECO:0000256" key="1">
    <source>
        <dbReference type="SAM" id="SignalP"/>
    </source>
</evidence>
<feature type="chain" id="PRO_5009913563" evidence="1">
    <location>
        <begin position="27"/>
        <end position="235"/>
    </location>
</feature>
<dbReference type="Gene3D" id="3.40.50.410">
    <property type="entry name" value="von Willebrand factor, type A domain"/>
    <property type="match status" value="1"/>
</dbReference>